<evidence type="ECO:0000259" key="2">
    <source>
        <dbReference type="Pfam" id="PF17936"/>
    </source>
</evidence>
<comment type="caution">
    <text evidence="3">The sequence shown here is derived from an EMBL/GenBank/DDBJ whole genome shotgun (WGS) entry which is preliminary data.</text>
</comment>
<keyword evidence="1" id="KW-0472">Membrane</keyword>
<evidence type="ECO:0000313" key="4">
    <source>
        <dbReference type="Proteomes" id="UP000176198"/>
    </source>
</evidence>
<dbReference type="STRING" id="1802471.A2115_00300"/>
<dbReference type="Proteomes" id="UP000176198">
    <property type="component" value="Unassembled WGS sequence"/>
</dbReference>
<organism evidence="3 4">
    <name type="scientific">Candidatus Woesebacteria bacterium GWA1_41_8</name>
    <dbReference type="NCBI Taxonomy" id="1802471"/>
    <lineage>
        <taxon>Bacteria</taxon>
        <taxon>Candidatus Woeseibacteriota</taxon>
    </lineage>
</organism>
<keyword evidence="1" id="KW-0812">Transmembrane</keyword>
<feature type="domain" description="Bacterial Ig" evidence="2">
    <location>
        <begin position="78"/>
        <end position="144"/>
    </location>
</feature>
<dbReference type="Pfam" id="PF09136">
    <property type="entry name" value="Glucodextran_B"/>
    <property type="match status" value="1"/>
</dbReference>
<dbReference type="AlphaFoldDB" id="A0A1F7WH41"/>
<evidence type="ECO:0000313" key="3">
    <source>
        <dbReference type="EMBL" id="OGM01877.1"/>
    </source>
</evidence>
<dbReference type="EMBL" id="MGFJ01000036">
    <property type="protein sequence ID" value="OGM01877.1"/>
    <property type="molecule type" value="Genomic_DNA"/>
</dbReference>
<dbReference type="NCBIfam" id="NF033510">
    <property type="entry name" value="Ca_tandemer"/>
    <property type="match status" value="1"/>
</dbReference>
<reference evidence="3 4" key="1">
    <citation type="journal article" date="2016" name="Nat. Commun.">
        <title>Thousands of microbial genomes shed light on interconnected biogeochemical processes in an aquifer system.</title>
        <authorList>
            <person name="Anantharaman K."/>
            <person name="Brown C.T."/>
            <person name="Hug L.A."/>
            <person name="Sharon I."/>
            <person name="Castelle C.J."/>
            <person name="Probst A.J."/>
            <person name="Thomas B.C."/>
            <person name="Singh A."/>
            <person name="Wilkins M.J."/>
            <person name="Karaoz U."/>
            <person name="Brodie E.L."/>
            <person name="Williams K.H."/>
            <person name="Hubbard S.S."/>
            <person name="Banfield J.F."/>
        </authorList>
    </citation>
    <scope>NUCLEOTIDE SEQUENCE [LARGE SCALE GENOMIC DNA]</scope>
</reference>
<sequence>MSRFYSRLRTTEQKRNIRTAVVLGSLTVVLMLGLFVFGLPAVAKFAAFLSDLRKSGEPVQVNDTTPPAPPRIDPLPEATNKTSLEVAGQSEPGATVIILFNKKTQDVLANSEGSFRFAFELNDGKNSLTASAKDAAGNESQKTEELIVVFDDEEPSLTVSSPSEGASFFGSKQRQIVIEGTTDSDASLSINDRFVLVEEDGSFAFATTLSEGENTFNLKAQDKAGNSTEKSFKVTFSP</sequence>
<keyword evidence="1" id="KW-1133">Transmembrane helix</keyword>
<dbReference type="InterPro" id="IPR041498">
    <property type="entry name" value="Big_6"/>
</dbReference>
<proteinExistence type="predicted"/>
<accession>A0A1F7WH41</accession>
<feature type="transmembrane region" description="Helical" evidence="1">
    <location>
        <begin position="21"/>
        <end position="43"/>
    </location>
</feature>
<dbReference type="Gene3D" id="2.60.40.10">
    <property type="entry name" value="Immunoglobulins"/>
    <property type="match status" value="2"/>
</dbReference>
<evidence type="ECO:0000256" key="1">
    <source>
        <dbReference type="SAM" id="Phobius"/>
    </source>
</evidence>
<protein>
    <recommendedName>
        <fullName evidence="2">Bacterial Ig domain-containing protein</fullName>
    </recommendedName>
</protein>
<name>A0A1F7WH41_9BACT</name>
<gene>
    <name evidence="3" type="ORF">A2115_00300</name>
</gene>
<dbReference type="InterPro" id="IPR013783">
    <property type="entry name" value="Ig-like_fold"/>
</dbReference>
<dbReference type="Pfam" id="PF17936">
    <property type="entry name" value="Big_6"/>
    <property type="match status" value="1"/>
</dbReference>